<keyword evidence="1" id="KW-1133">Transmembrane helix</keyword>
<evidence type="ECO:0000313" key="2">
    <source>
        <dbReference type="EMBL" id="SEC00369.1"/>
    </source>
</evidence>
<accession>A0A1H4NYY6</accession>
<keyword evidence="1" id="KW-0472">Membrane</keyword>
<name>A0A1H4NYY6_9MICO</name>
<feature type="transmembrane region" description="Helical" evidence="1">
    <location>
        <begin position="28"/>
        <end position="49"/>
    </location>
</feature>
<evidence type="ECO:0000256" key="1">
    <source>
        <dbReference type="SAM" id="Phobius"/>
    </source>
</evidence>
<dbReference type="RefSeq" id="WP_176980830.1">
    <property type="nucleotide sequence ID" value="NZ_FNRY01000001.1"/>
</dbReference>
<evidence type="ECO:0000313" key="3">
    <source>
        <dbReference type="Proteomes" id="UP000199183"/>
    </source>
</evidence>
<sequence>MAFILSFLLFLVGLYLFGVAFTATAFQAAIFFAGILLICLSFGIPAHVLSKR</sequence>
<dbReference type="EMBL" id="FNRY01000001">
    <property type="protein sequence ID" value="SEC00369.1"/>
    <property type="molecule type" value="Genomic_DNA"/>
</dbReference>
<keyword evidence="1" id="KW-0812">Transmembrane</keyword>
<protein>
    <submittedName>
        <fullName evidence="2">Uncharacterized protein</fullName>
    </submittedName>
</protein>
<gene>
    <name evidence="2" type="ORF">SAMN04489806_2346</name>
</gene>
<proteinExistence type="predicted"/>
<dbReference type="Proteomes" id="UP000199183">
    <property type="component" value="Unassembled WGS sequence"/>
</dbReference>
<reference evidence="2 3" key="1">
    <citation type="submission" date="2016-10" db="EMBL/GenBank/DDBJ databases">
        <authorList>
            <person name="de Groot N.N."/>
        </authorList>
    </citation>
    <scope>NUCLEOTIDE SEQUENCE [LARGE SCALE GENOMIC DNA]</scope>
    <source>
        <strain evidence="2 3">DSM 21799</strain>
    </source>
</reference>
<dbReference type="AlphaFoldDB" id="A0A1H4NYY6"/>
<keyword evidence="3" id="KW-1185">Reference proteome</keyword>
<organism evidence="2 3">
    <name type="scientific">Paramicrobacterium humi</name>
    <dbReference type="NCBI Taxonomy" id="640635"/>
    <lineage>
        <taxon>Bacteria</taxon>
        <taxon>Bacillati</taxon>
        <taxon>Actinomycetota</taxon>
        <taxon>Actinomycetes</taxon>
        <taxon>Micrococcales</taxon>
        <taxon>Microbacteriaceae</taxon>
        <taxon>Paramicrobacterium</taxon>
    </lineage>
</organism>